<dbReference type="PANTHER" id="PTHR22883">
    <property type="entry name" value="ZINC FINGER DHHC DOMAIN CONTAINING PROTEIN"/>
    <property type="match status" value="1"/>
</dbReference>
<feature type="region of interest" description="Disordered" evidence="12">
    <location>
        <begin position="151"/>
        <end position="188"/>
    </location>
</feature>
<dbReference type="AlphaFoldDB" id="A0AAW0YGQ2"/>
<feature type="transmembrane region" description="Helical" evidence="11">
    <location>
        <begin position="373"/>
        <end position="398"/>
    </location>
</feature>
<feature type="domain" description="Palmitoyltransferase DHHC" evidence="13">
    <location>
        <begin position="260"/>
        <end position="410"/>
    </location>
</feature>
<evidence type="ECO:0000256" key="1">
    <source>
        <dbReference type="ARBA" id="ARBA00004141"/>
    </source>
</evidence>
<comment type="catalytic activity">
    <reaction evidence="10 11">
        <text>L-cysteinyl-[protein] + hexadecanoyl-CoA = S-hexadecanoyl-L-cysteinyl-[protein] + CoA</text>
        <dbReference type="Rhea" id="RHEA:36683"/>
        <dbReference type="Rhea" id="RHEA-COMP:10131"/>
        <dbReference type="Rhea" id="RHEA-COMP:11032"/>
        <dbReference type="ChEBI" id="CHEBI:29950"/>
        <dbReference type="ChEBI" id="CHEBI:57287"/>
        <dbReference type="ChEBI" id="CHEBI:57379"/>
        <dbReference type="ChEBI" id="CHEBI:74151"/>
        <dbReference type="EC" id="2.3.1.225"/>
    </reaction>
</comment>
<evidence type="ECO:0000256" key="11">
    <source>
        <dbReference type="RuleBase" id="RU079119"/>
    </source>
</evidence>
<dbReference type="GO" id="GO:0005783">
    <property type="term" value="C:endoplasmic reticulum"/>
    <property type="evidence" value="ECO:0007669"/>
    <property type="project" value="TreeGrafter"/>
</dbReference>
<dbReference type="GO" id="GO:0006612">
    <property type="term" value="P:protein targeting to membrane"/>
    <property type="evidence" value="ECO:0007669"/>
    <property type="project" value="TreeGrafter"/>
</dbReference>
<feature type="transmembrane region" description="Helical" evidence="11">
    <location>
        <begin position="68"/>
        <end position="86"/>
    </location>
</feature>
<keyword evidence="3 11" id="KW-0812">Transmembrane</keyword>
<comment type="subcellular location">
    <subcellularLocation>
        <location evidence="1">Membrane</location>
        <topology evidence="1">Multi-pass membrane protein</topology>
    </subcellularLocation>
</comment>
<gene>
    <name evidence="14" type="ORF">IAR55_005965</name>
</gene>
<dbReference type="GeneID" id="92183223"/>
<dbReference type="PROSITE" id="PS50216">
    <property type="entry name" value="DHHC"/>
    <property type="match status" value="1"/>
</dbReference>
<dbReference type="EMBL" id="JBCAWK010000011">
    <property type="protein sequence ID" value="KAK8846875.1"/>
    <property type="molecule type" value="Genomic_DNA"/>
</dbReference>
<evidence type="ECO:0000259" key="13">
    <source>
        <dbReference type="Pfam" id="PF01529"/>
    </source>
</evidence>
<feature type="transmembrane region" description="Helical" evidence="11">
    <location>
        <begin position="32"/>
        <end position="56"/>
    </location>
</feature>
<evidence type="ECO:0000256" key="4">
    <source>
        <dbReference type="ARBA" id="ARBA00022989"/>
    </source>
</evidence>
<dbReference type="EC" id="2.3.1.225" evidence="11"/>
<dbReference type="Pfam" id="PF01529">
    <property type="entry name" value="DHHC"/>
    <property type="match status" value="1"/>
</dbReference>
<name>A0AAW0YGQ2_9TREE</name>
<evidence type="ECO:0000256" key="12">
    <source>
        <dbReference type="SAM" id="MobiDB-lite"/>
    </source>
</evidence>
<feature type="compositionally biased region" description="Basic and acidic residues" evidence="12">
    <location>
        <begin position="1"/>
        <end position="13"/>
    </location>
</feature>
<evidence type="ECO:0000256" key="8">
    <source>
        <dbReference type="ARBA" id="ARBA00023315"/>
    </source>
</evidence>
<dbReference type="Proteomes" id="UP001388673">
    <property type="component" value="Unassembled WGS sequence"/>
</dbReference>
<comment type="caution">
    <text evidence="14">The sequence shown here is derived from an EMBL/GenBank/DDBJ whole genome shotgun (WGS) entry which is preliminary data.</text>
</comment>
<keyword evidence="2 11" id="KW-0808">Transferase</keyword>
<dbReference type="GO" id="GO:0005794">
    <property type="term" value="C:Golgi apparatus"/>
    <property type="evidence" value="ECO:0007669"/>
    <property type="project" value="TreeGrafter"/>
</dbReference>
<protein>
    <recommendedName>
        <fullName evidence="11">Palmitoyltransferase</fullName>
        <ecNumber evidence="11">2.3.1.225</ecNumber>
    </recommendedName>
</protein>
<proteinExistence type="inferred from homology"/>
<evidence type="ECO:0000313" key="14">
    <source>
        <dbReference type="EMBL" id="KAK8846875.1"/>
    </source>
</evidence>
<evidence type="ECO:0000313" key="15">
    <source>
        <dbReference type="Proteomes" id="UP001388673"/>
    </source>
</evidence>
<evidence type="ECO:0000256" key="2">
    <source>
        <dbReference type="ARBA" id="ARBA00022679"/>
    </source>
</evidence>
<feature type="compositionally biased region" description="Acidic residues" evidence="12">
    <location>
        <begin position="534"/>
        <end position="547"/>
    </location>
</feature>
<feature type="region of interest" description="Disordered" evidence="12">
    <location>
        <begin position="1"/>
        <end position="21"/>
    </location>
</feature>
<dbReference type="PANTHER" id="PTHR22883:SF23">
    <property type="entry name" value="PALMITOYLTRANSFERASE ZDHHC6"/>
    <property type="match status" value="1"/>
</dbReference>
<dbReference type="InterPro" id="IPR001594">
    <property type="entry name" value="Palmitoyltrfase_DHHC"/>
</dbReference>
<evidence type="ECO:0000256" key="9">
    <source>
        <dbReference type="ARBA" id="ARBA00038298"/>
    </source>
</evidence>
<feature type="compositionally biased region" description="Low complexity" evidence="12">
    <location>
        <begin position="175"/>
        <end position="188"/>
    </location>
</feature>
<dbReference type="RefSeq" id="XP_066800825.1">
    <property type="nucleotide sequence ID" value="XM_066949052.1"/>
</dbReference>
<evidence type="ECO:0000256" key="3">
    <source>
        <dbReference type="ARBA" id="ARBA00022692"/>
    </source>
</evidence>
<accession>A0AAW0YGQ2</accession>
<dbReference type="GO" id="GO:0019706">
    <property type="term" value="F:protein-cysteine S-palmitoyltransferase activity"/>
    <property type="evidence" value="ECO:0007669"/>
    <property type="project" value="UniProtKB-EC"/>
</dbReference>
<keyword evidence="4 11" id="KW-1133">Transmembrane helix</keyword>
<sequence>MTPDHTRVEDGPVKKGNRSTSLDKSLSRLPLYFSYALLGSTWFLFTLFISVGEILIRRREIGRFAEQVVIYHVLLLMTVLSLITTSNRPPDKPDQIFAPVSRLPLTTIRPVNMSDSEAKPIEQSGREVENDDDVPLRYLKNAQWVTSRITKDRPSPLPLSTNRRYLPPLFSGTTSRPSLSSQDSESDYSPFPLSASQFIFTSTKGTGVNDYDIEQDRAMNDVAEVEDGGRERSALLTPAIQDDPFRPESGGSIMAKSNTGGARWCKKCAGWKPDRCHHCRHCRQCVLKMDHHCPWVGTCVGYHNYKPFLLFVSYATLLALYVTIEAGYECFRLFQDPDVTLSQPPPPQLSLGEAESRKTTDTWANELGLTPAVFMMLAVLGVFMMLAVGSLAGFHWYLACNNQTTLENITHSYPSVLLDIVPDDSHQWKPDHLLTRREKQKLRYEAREINVYDMGWRKNLSVLFLGQSAASKQGWWGKIARAMWPVNRKDDQGFGGHYFEYDEEKLERLKLLTMELRHGLVMKGESEDRHDGDEGIEGDITYEDEVEQEKTKDGSGYDEEGKEIEEVAGRKRLDWFEVV</sequence>
<dbReference type="GO" id="GO:0016020">
    <property type="term" value="C:membrane"/>
    <property type="evidence" value="ECO:0007669"/>
    <property type="project" value="UniProtKB-SubCell"/>
</dbReference>
<evidence type="ECO:0000256" key="5">
    <source>
        <dbReference type="ARBA" id="ARBA00023136"/>
    </source>
</evidence>
<comment type="domain">
    <text evidence="11">The DHHC domain is required for palmitoyltransferase activity.</text>
</comment>
<keyword evidence="5 11" id="KW-0472">Membrane</keyword>
<dbReference type="KEGG" id="kne:92183223"/>
<evidence type="ECO:0000256" key="10">
    <source>
        <dbReference type="ARBA" id="ARBA00048048"/>
    </source>
</evidence>
<evidence type="ECO:0000256" key="6">
    <source>
        <dbReference type="ARBA" id="ARBA00023139"/>
    </source>
</evidence>
<feature type="compositionally biased region" description="Basic and acidic residues" evidence="12">
    <location>
        <begin position="524"/>
        <end position="533"/>
    </location>
</feature>
<feature type="region of interest" description="Disordered" evidence="12">
    <location>
        <begin position="524"/>
        <end position="563"/>
    </location>
</feature>
<organism evidence="14 15">
    <name type="scientific">Kwoniella newhampshirensis</name>
    <dbReference type="NCBI Taxonomy" id="1651941"/>
    <lineage>
        <taxon>Eukaryota</taxon>
        <taxon>Fungi</taxon>
        <taxon>Dikarya</taxon>
        <taxon>Basidiomycota</taxon>
        <taxon>Agaricomycotina</taxon>
        <taxon>Tremellomycetes</taxon>
        <taxon>Tremellales</taxon>
        <taxon>Cryptococcaceae</taxon>
        <taxon>Kwoniella</taxon>
    </lineage>
</organism>
<evidence type="ECO:0000256" key="7">
    <source>
        <dbReference type="ARBA" id="ARBA00023288"/>
    </source>
</evidence>
<reference evidence="14 15" key="1">
    <citation type="journal article" date="2024" name="bioRxiv">
        <title>Comparative genomics of Cryptococcus and Kwoniella reveals pathogenesis evolution and contrasting karyotype dynamics via intercentromeric recombination or chromosome fusion.</title>
        <authorList>
            <person name="Coelho M.A."/>
            <person name="David-Palma M."/>
            <person name="Shea T."/>
            <person name="Bowers K."/>
            <person name="McGinley-Smith S."/>
            <person name="Mohammad A.W."/>
            <person name="Gnirke A."/>
            <person name="Yurkov A.M."/>
            <person name="Nowrousian M."/>
            <person name="Sun S."/>
            <person name="Cuomo C.A."/>
            <person name="Heitman J."/>
        </authorList>
    </citation>
    <scope>NUCLEOTIDE SEQUENCE [LARGE SCALE GENOMIC DNA]</scope>
    <source>
        <strain evidence="14 15">CBS 13917</strain>
    </source>
</reference>
<comment type="similarity">
    <text evidence="9">Belongs to the DHHC palmitoyltransferase family. PFA5 subfamily.</text>
</comment>
<keyword evidence="15" id="KW-1185">Reference proteome</keyword>
<dbReference type="InterPro" id="IPR039859">
    <property type="entry name" value="PFA4/ZDH16/20/ERF2-like"/>
</dbReference>
<keyword evidence="7" id="KW-0449">Lipoprotein</keyword>
<keyword evidence="8 11" id="KW-0012">Acyltransferase</keyword>
<keyword evidence="6" id="KW-0564">Palmitate</keyword>